<dbReference type="InterPro" id="IPR025164">
    <property type="entry name" value="Toastrack_DUF4097"/>
</dbReference>
<feature type="domain" description="DUF4097" evidence="2">
    <location>
        <begin position="90"/>
        <end position="287"/>
    </location>
</feature>
<dbReference type="RefSeq" id="WP_162362412.1">
    <property type="nucleotide sequence ID" value="NZ_CP047591.1"/>
</dbReference>
<dbReference type="Pfam" id="PF13349">
    <property type="entry name" value="DUF4097"/>
    <property type="match status" value="1"/>
</dbReference>
<reference evidence="3 4" key="1">
    <citation type="submission" date="2020-01" db="EMBL/GenBank/DDBJ databases">
        <title>Genomic analysis of Aminipila sp. CBA3637.</title>
        <authorList>
            <person name="Kim Y.B."/>
            <person name="Roh S.W."/>
        </authorList>
    </citation>
    <scope>NUCLEOTIDE SEQUENCE [LARGE SCALE GENOMIC DNA]</scope>
    <source>
        <strain evidence="3 4">CBA3637</strain>
    </source>
</reference>
<dbReference type="KEGG" id="amic:Ami3637_09755"/>
<protein>
    <submittedName>
        <fullName evidence="3">DUF4097 family beta strand repeat protein</fullName>
    </submittedName>
</protein>
<dbReference type="EMBL" id="CP047591">
    <property type="protein sequence ID" value="QHI72644.1"/>
    <property type="molecule type" value="Genomic_DNA"/>
</dbReference>
<dbReference type="AlphaFoldDB" id="A0A6P1MJ47"/>
<gene>
    <name evidence="3" type="ORF">Ami3637_09755</name>
</gene>
<evidence type="ECO:0000313" key="3">
    <source>
        <dbReference type="EMBL" id="QHI72644.1"/>
    </source>
</evidence>
<name>A0A6P1MJ47_9FIRM</name>
<evidence type="ECO:0000256" key="1">
    <source>
        <dbReference type="SAM" id="Phobius"/>
    </source>
</evidence>
<evidence type="ECO:0000313" key="4">
    <source>
        <dbReference type="Proteomes" id="UP000463883"/>
    </source>
</evidence>
<proteinExistence type="predicted"/>
<sequence length="305" mass="33206">MNKKLKIYIIVCICLIVSGLCFAGIGLMLGSDGNIELNHFSWDLGDNSSGLHIGTSDQESTVTLSGQRVTESTEVKQPVNVIKTKVTLGNIRMIESNDFKVVYTYDKKFGKPEIKVSNGTLSIVDKLSKKDINLGIKKENSLKNNDGIEYKIYYPKGTKVKLIDMENNLGNVDISGIETEALNIRLDLGDVELTGVKGGTVSLDTNLGDVSIKNIQTQGLSVDTQMGDIDIDGTLKGKNTIVSDMGDIDVQTTLNKEEYSLKLNTDMGDITAGKDSTEGTYEVHNNSDNLIDAQASTGDIRVEFH</sequence>
<keyword evidence="1" id="KW-1133">Transmembrane helix</keyword>
<keyword evidence="1" id="KW-0812">Transmembrane</keyword>
<dbReference type="Proteomes" id="UP000463883">
    <property type="component" value="Chromosome"/>
</dbReference>
<keyword evidence="1" id="KW-0472">Membrane</keyword>
<feature type="transmembrane region" description="Helical" evidence="1">
    <location>
        <begin position="7"/>
        <end position="29"/>
    </location>
</feature>
<keyword evidence="4" id="KW-1185">Reference proteome</keyword>
<evidence type="ECO:0000259" key="2">
    <source>
        <dbReference type="Pfam" id="PF13349"/>
    </source>
</evidence>
<accession>A0A6P1MJ47</accession>
<organism evidence="3 4">
    <name type="scientific">Aminipila terrae</name>
    <dbReference type="NCBI Taxonomy" id="2697030"/>
    <lineage>
        <taxon>Bacteria</taxon>
        <taxon>Bacillati</taxon>
        <taxon>Bacillota</taxon>
        <taxon>Clostridia</taxon>
        <taxon>Peptostreptococcales</taxon>
        <taxon>Anaerovoracaceae</taxon>
        <taxon>Aminipila</taxon>
    </lineage>
</organism>